<evidence type="ECO:0000313" key="2">
    <source>
        <dbReference type="EMBL" id="RVT50796.1"/>
    </source>
</evidence>
<organism evidence="2 3">
    <name type="scientific">Rubrivivax albus</name>
    <dbReference type="NCBI Taxonomy" id="2499835"/>
    <lineage>
        <taxon>Bacteria</taxon>
        <taxon>Pseudomonadati</taxon>
        <taxon>Pseudomonadota</taxon>
        <taxon>Betaproteobacteria</taxon>
        <taxon>Burkholderiales</taxon>
        <taxon>Sphaerotilaceae</taxon>
        <taxon>Rubrivivax</taxon>
    </lineage>
</organism>
<keyword evidence="1" id="KW-0812">Transmembrane</keyword>
<feature type="transmembrane region" description="Helical" evidence="1">
    <location>
        <begin position="51"/>
        <end position="76"/>
    </location>
</feature>
<keyword evidence="1" id="KW-0472">Membrane</keyword>
<gene>
    <name evidence="2" type="ORF">ENE75_13335</name>
</gene>
<dbReference type="RefSeq" id="WP_128198822.1">
    <property type="nucleotide sequence ID" value="NZ_SACT01000004.1"/>
</dbReference>
<evidence type="ECO:0000313" key="3">
    <source>
        <dbReference type="Proteomes" id="UP000288178"/>
    </source>
</evidence>
<feature type="transmembrane region" description="Helical" evidence="1">
    <location>
        <begin position="20"/>
        <end position="39"/>
    </location>
</feature>
<accession>A0A3S2TLF7</accession>
<dbReference type="AlphaFoldDB" id="A0A3S2TLF7"/>
<dbReference type="Proteomes" id="UP000288178">
    <property type="component" value="Unassembled WGS sequence"/>
</dbReference>
<dbReference type="EMBL" id="SACT01000004">
    <property type="protein sequence ID" value="RVT50796.1"/>
    <property type="molecule type" value="Genomic_DNA"/>
</dbReference>
<sequence>MTVRAEPSSPVALPKLAPTLRWLALAAVFAAGAWQGYGFGARIAGPVAGPWLGTLAALNMGVMAAVAVASLGGWLARWRRR</sequence>
<reference evidence="2 3" key="1">
    <citation type="submission" date="2019-01" db="EMBL/GenBank/DDBJ databases">
        <authorList>
            <person name="Chen W.-M."/>
        </authorList>
    </citation>
    <scope>NUCLEOTIDE SEQUENCE [LARGE SCALE GENOMIC DNA]</scope>
    <source>
        <strain evidence="2 3">ICH-3</strain>
    </source>
</reference>
<comment type="caution">
    <text evidence="2">The sequence shown here is derived from an EMBL/GenBank/DDBJ whole genome shotgun (WGS) entry which is preliminary data.</text>
</comment>
<proteinExistence type="predicted"/>
<protein>
    <submittedName>
        <fullName evidence="2">Uncharacterized protein</fullName>
    </submittedName>
</protein>
<keyword evidence="3" id="KW-1185">Reference proteome</keyword>
<name>A0A3S2TLF7_9BURK</name>
<keyword evidence="1" id="KW-1133">Transmembrane helix</keyword>
<evidence type="ECO:0000256" key="1">
    <source>
        <dbReference type="SAM" id="Phobius"/>
    </source>
</evidence>